<evidence type="ECO:0000313" key="5">
    <source>
        <dbReference type="Proteomes" id="UP000463051"/>
    </source>
</evidence>
<dbReference type="EMBL" id="WJXB01000003">
    <property type="protein sequence ID" value="MRN53792.1"/>
    <property type="molecule type" value="Genomic_DNA"/>
</dbReference>
<dbReference type="Gene3D" id="2.40.100.20">
    <property type="match status" value="1"/>
</dbReference>
<protein>
    <recommendedName>
        <fullName evidence="3">Cyclophilin-like domain-containing protein</fullName>
    </recommendedName>
</protein>
<dbReference type="RefSeq" id="WP_154118779.1">
    <property type="nucleotide sequence ID" value="NZ_WJXB01000003.1"/>
</dbReference>
<feature type="region of interest" description="Disordered" evidence="1">
    <location>
        <begin position="28"/>
        <end position="75"/>
    </location>
</feature>
<reference evidence="4 5" key="1">
    <citation type="submission" date="2019-11" db="EMBL/GenBank/DDBJ databases">
        <title>Paenibacillus monticola sp. nov., a novel PGPR strain isolated from mountain sample in China.</title>
        <authorList>
            <person name="Zhao Q."/>
            <person name="Li H.-P."/>
            <person name="Zhang J.-L."/>
        </authorList>
    </citation>
    <scope>NUCLEOTIDE SEQUENCE [LARGE SCALE GENOMIC DNA]</scope>
    <source>
        <strain evidence="4 5">LC-T2</strain>
    </source>
</reference>
<proteinExistence type="predicted"/>
<feature type="compositionally biased region" description="Low complexity" evidence="1">
    <location>
        <begin position="49"/>
        <end position="62"/>
    </location>
</feature>
<dbReference type="InterPro" id="IPR041183">
    <property type="entry name" value="Cyclophilin-like"/>
</dbReference>
<gene>
    <name evidence="4" type="ORF">GJB61_12410</name>
</gene>
<keyword evidence="5" id="KW-1185">Reference proteome</keyword>
<evidence type="ECO:0000259" key="3">
    <source>
        <dbReference type="Pfam" id="PF18050"/>
    </source>
</evidence>
<accession>A0A7X2H5A7</accession>
<sequence>MRQVLSVLLCTWLIFALAACSKTHNEQYSDSAFPSGSAESTNSQVPAESAPTLTLPPSALPSENASDETGDNDSMKTGIIPIHITVGSTTFTATLHDNETSQALVAQFPLTFQMKELNGLEKYYNLSEDLPAQSTERPATIHAGDIMSWSGNTLVLFYQTFSNSFGGYIPLGHVDDPSNLASALGSGSVQVTWSLAD</sequence>
<dbReference type="Pfam" id="PF18050">
    <property type="entry name" value="Cyclophil_like2"/>
    <property type="match status" value="1"/>
</dbReference>
<dbReference type="PROSITE" id="PS51257">
    <property type="entry name" value="PROKAR_LIPOPROTEIN"/>
    <property type="match status" value="1"/>
</dbReference>
<evidence type="ECO:0000256" key="1">
    <source>
        <dbReference type="SAM" id="MobiDB-lite"/>
    </source>
</evidence>
<comment type="caution">
    <text evidence="4">The sequence shown here is derived from an EMBL/GenBank/DDBJ whole genome shotgun (WGS) entry which is preliminary data.</text>
</comment>
<dbReference type="AlphaFoldDB" id="A0A7X2H5A7"/>
<evidence type="ECO:0000256" key="2">
    <source>
        <dbReference type="SAM" id="SignalP"/>
    </source>
</evidence>
<feature type="chain" id="PRO_5030629774" description="Cyclophilin-like domain-containing protein" evidence="2">
    <location>
        <begin position="19"/>
        <end position="197"/>
    </location>
</feature>
<dbReference type="InterPro" id="IPR029000">
    <property type="entry name" value="Cyclophilin-like_dom_sf"/>
</dbReference>
<name>A0A7X2H5A7_9BACL</name>
<keyword evidence="2" id="KW-0732">Signal</keyword>
<dbReference type="SUPFAM" id="SSF50891">
    <property type="entry name" value="Cyclophilin-like"/>
    <property type="match status" value="1"/>
</dbReference>
<evidence type="ECO:0000313" key="4">
    <source>
        <dbReference type="EMBL" id="MRN53792.1"/>
    </source>
</evidence>
<feature type="compositionally biased region" description="Polar residues" evidence="1">
    <location>
        <begin position="28"/>
        <end position="46"/>
    </location>
</feature>
<organism evidence="4 5">
    <name type="scientific">Paenibacillus monticola</name>
    <dbReference type="NCBI Taxonomy" id="2666075"/>
    <lineage>
        <taxon>Bacteria</taxon>
        <taxon>Bacillati</taxon>
        <taxon>Bacillota</taxon>
        <taxon>Bacilli</taxon>
        <taxon>Bacillales</taxon>
        <taxon>Paenibacillaceae</taxon>
        <taxon>Paenibacillus</taxon>
    </lineage>
</organism>
<feature type="signal peptide" evidence="2">
    <location>
        <begin position="1"/>
        <end position="18"/>
    </location>
</feature>
<dbReference type="Proteomes" id="UP000463051">
    <property type="component" value="Unassembled WGS sequence"/>
</dbReference>
<feature type="domain" description="Cyclophilin-like" evidence="3">
    <location>
        <begin position="84"/>
        <end position="193"/>
    </location>
</feature>